<name>A0A5N5Q8J5_9AGAM</name>
<feature type="region of interest" description="Disordered" evidence="1">
    <location>
        <begin position="386"/>
        <end position="417"/>
    </location>
</feature>
<comment type="caution">
    <text evidence="2">The sequence shown here is derived from an EMBL/GenBank/DDBJ whole genome shotgun (WGS) entry which is preliminary data.</text>
</comment>
<keyword evidence="3" id="KW-1185">Reference proteome</keyword>
<sequence length="442" mass="49141">MPSKMRKTIERIYKPHPIKPETIFLETEDDCELKPGMMRLRALDGFVFVKNGEFVYPTHDKTPGWWKGVEAYGYASALTGDYRWFIWAGRWDEKYGGKHIEVVHIKKLQRLQKEKNRHWRGGQAIQTKLADETFRANIYYALLEPEAQYDCGHWTDVIKSWIELPDGQNQSNPGFTPIKPNGERPDWWVKAGDKAWNHMIRAHRAREREAEASQAVTTGYAARPSSRGKKGPTAKPGFSSKRKATSDAREKRKTKVPRHEGQLDSATNPPISICSSGPNSAIPDETLSSPPELAEQSLAGSPSHASNLGKSPTQGSWNSKGLQGSIESGRRTWQDIIQRSLISSPPPSNDAYLHDNPPSVVSKSMLPIQDSAAADTTASPQHLVNMQSKKSIRSVPGSSANKANSNVVNSNSDESQGHSVIKFDNAKLFPLDERCSTHGLVP</sequence>
<protein>
    <submittedName>
        <fullName evidence="2">Uncharacterized protein</fullName>
    </submittedName>
</protein>
<organism evidence="2 3">
    <name type="scientific">Ceratobasidium theobromae</name>
    <dbReference type="NCBI Taxonomy" id="1582974"/>
    <lineage>
        <taxon>Eukaryota</taxon>
        <taxon>Fungi</taxon>
        <taxon>Dikarya</taxon>
        <taxon>Basidiomycota</taxon>
        <taxon>Agaricomycotina</taxon>
        <taxon>Agaricomycetes</taxon>
        <taxon>Cantharellales</taxon>
        <taxon>Ceratobasidiaceae</taxon>
        <taxon>Ceratobasidium</taxon>
    </lineage>
</organism>
<feature type="compositionally biased region" description="Polar residues" evidence="1">
    <location>
        <begin position="298"/>
        <end position="326"/>
    </location>
</feature>
<feature type="compositionally biased region" description="Low complexity" evidence="1">
    <location>
        <begin position="398"/>
        <end position="412"/>
    </location>
</feature>
<proteinExistence type="predicted"/>
<evidence type="ECO:0000256" key="1">
    <source>
        <dbReference type="SAM" id="MobiDB-lite"/>
    </source>
</evidence>
<dbReference type="EMBL" id="SSOP01000822">
    <property type="protein sequence ID" value="KAB5587736.1"/>
    <property type="molecule type" value="Genomic_DNA"/>
</dbReference>
<dbReference type="OrthoDB" id="3265180at2759"/>
<evidence type="ECO:0000313" key="2">
    <source>
        <dbReference type="EMBL" id="KAB5587736.1"/>
    </source>
</evidence>
<gene>
    <name evidence="2" type="ORF">CTheo_8822</name>
</gene>
<dbReference type="Proteomes" id="UP000383932">
    <property type="component" value="Unassembled WGS sequence"/>
</dbReference>
<dbReference type="AlphaFoldDB" id="A0A5N5Q8J5"/>
<reference evidence="2 3" key="1">
    <citation type="journal article" date="2019" name="Fungal Biol. Biotechnol.">
        <title>Draft genome sequence of fastidious pathogen Ceratobasidium theobromae, which causes vascular-streak dieback in Theobroma cacao.</title>
        <authorList>
            <person name="Ali S.S."/>
            <person name="Asman A."/>
            <person name="Shao J."/>
            <person name="Firmansyah A.P."/>
            <person name="Susilo A.W."/>
            <person name="Rosmana A."/>
            <person name="McMahon P."/>
            <person name="Junaid M."/>
            <person name="Guest D."/>
            <person name="Kheng T.Y."/>
            <person name="Meinhardt L.W."/>
            <person name="Bailey B.A."/>
        </authorList>
    </citation>
    <scope>NUCLEOTIDE SEQUENCE [LARGE SCALE GENOMIC DNA]</scope>
    <source>
        <strain evidence="2 3">CT2</strain>
    </source>
</reference>
<feature type="region of interest" description="Disordered" evidence="1">
    <location>
        <begin position="165"/>
        <end position="184"/>
    </location>
</feature>
<feature type="compositionally biased region" description="Polar residues" evidence="1">
    <location>
        <begin position="264"/>
        <end position="279"/>
    </location>
</feature>
<accession>A0A5N5Q8J5</accession>
<evidence type="ECO:0000313" key="3">
    <source>
        <dbReference type="Proteomes" id="UP000383932"/>
    </source>
</evidence>
<feature type="region of interest" description="Disordered" evidence="1">
    <location>
        <begin position="206"/>
        <end position="327"/>
    </location>
</feature>